<dbReference type="PANTHER" id="PTHR30009">
    <property type="entry name" value="CYTOCHROME C-TYPE SYNTHESIS PROTEIN AND PTS TRANSMEMBRANE COMPONENT"/>
    <property type="match status" value="1"/>
</dbReference>
<dbReference type="Proteomes" id="UP000235122">
    <property type="component" value="Unassembled WGS sequence"/>
</dbReference>
<keyword evidence="3" id="KW-1003">Cell membrane</keyword>
<dbReference type="GO" id="GO:0005886">
    <property type="term" value="C:plasma membrane"/>
    <property type="evidence" value="ECO:0007669"/>
    <property type="project" value="UniProtKB-SubCell"/>
</dbReference>
<sequence>MRRNQRPHRLRGRAFSLAQRLGRSLMLPIAVLPIAAIFVRFGQSDMLGQNGLGASVTALVPVARVLAAAGNAVMENIPLLFAVGVAIGFARKADGTTALAAIIGYFTFAGVERSLSPLILGKPGPLTNEQVTCLRNASKYISIDYEAKDSLGLCGIHGQELITYGVFGGIVVGLLTAYLWARFYKTKLPAALAFFSGRRFVPILATTACLLLGVAMAVIYPLFKAIFTDGLGALMTESNNSVLAAGIFGLVQRLLLPFGLHHIANTVPYFTLGTCTSPTGEILHGDFSCFFAGQAGSFRPEGYVPGTYMAGQFPIMMGGLPGAALAMYRCARSGQRKRVGALMASGAIASFLTGITEPIEFAFAYAAVPLYFIHALLVSSSMMICAGLGIRGGYSFSAGGVDYLLNFTRSAQLSTSGATGTLLMLVLAAIYFVIYYLLFTGAIKYFNIATPGRPTKRSERAGAQAYM</sequence>
<feature type="transmembrane region" description="Helical" evidence="9">
    <location>
        <begin position="308"/>
        <end position="327"/>
    </location>
</feature>
<evidence type="ECO:0000313" key="11">
    <source>
        <dbReference type="EMBL" id="PKY71506.1"/>
    </source>
</evidence>
<proteinExistence type="predicted"/>
<dbReference type="GO" id="GO:0090563">
    <property type="term" value="F:protein-phosphocysteine-sugar phosphotransferase activity"/>
    <property type="evidence" value="ECO:0007669"/>
    <property type="project" value="TreeGrafter"/>
</dbReference>
<dbReference type="InterPro" id="IPR003352">
    <property type="entry name" value="PTS_EIIC"/>
</dbReference>
<comment type="caution">
    <text evidence="11">The sequence shown here is derived from an EMBL/GenBank/DDBJ whole genome shotgun (WGS) entry which is preliminary data.</text>
</comment>
<keyword evidence="5" id="KW-0598">Phosphotransferase system</keyword>
<feature type="domain" description="PTS EIIC type-1" evidence="10">
    <location>
        <begin position="12"/>
        <end position="455"/>
    </location>
</feature>
<keyword evidence="6 9" id="KW-0812">Transmembrane</keyword>
<keyword evidence="12" id="KW-1185">Reference proteome</keyword>
<feature type="transmembrane region" description="Helical" evidence="9">
    <location>
        <begin position="362"/>
        <end position="390"/>
    </location>
</feature>
<evidence type="ECO:0000256" key="8">
    <source>
        <dbReference type="ARBA" id="ARBA00023136"/>
    </source>
</evidence>
<evidence type="ECO:0000313" key="12">
    <source>
        <dbReference type="Proteomes" id="UP000235122"/>
    </source>
</evidence>
<evidence type="ECO:0000256" key="6">
    <source>
        <dbReference type="ARBA" id="ARBA00022692"/>
    </source>
</evidence>
<organism evidence="11 12">
    <name type="scientific">Winkia neuii</name>
    <dbReference type="NCBI Taxonomy" id="33007"/>
    <lineage>
        <taxon>Bacteria</taxon>
        <taxon>Bacillati</taxon>
        <taxon>Actinomycetota</taxon>
        <taxon>Actinomycetes</taxon>
        <taxon>Actinomycetales</taxon>
        <taxon>Actinomycetaceae</taxon>
        <taxon>Winkia</taxon>
    </lineage>
</organism>
<dbReference type="EMBL" id="PKKO01000006">
    <property type="protein sequence ID" value="PKY71506.1"/>
    <property type="molecule type" value="Genomic_DNA"/>
</dbReference>
<feature type="transmembrane region" description="Helical" evidence="9">
    <location>
        <begin position="200"/>
        <end position="223"/>
    </location>
</feature>
<evidence type="ECO:0000256" key="4">
    <source>
        <dbReference type="ARBA" id="ARBA00022597"/>
    </source>
</evidence>
<feature type="transmembrane region" description="Helical" evidence="9">
    <location>
        <begin position="21"/>
        <end position="41"/>
    </location>
</feature>
<keyword evidence="7 9" id="KW-1133">Transmembrane helix</keyword>
<feature type="transmembrane region" description="Helical" evidence="9">
    <location>
        <begin position="411"/>
        <end position="438"/>
    </location>
</feature>
<dbReference type="STRING" id="33007.HMPREF3198_01785"/>
<name>A0A2I1IK54_9ACTO</name>
<dbReference type="GO" id="GO:0008982">
    <property type="term" value="F:protein-N(PI)-phosphohistidine-sugar phosphotransferase activity"/>
    <property type="evidence" value="ECO:0007669"/>
    <property type="project" value="InterPro"/>
</dbReference>
<evidence type="ECO:0000259" key="10">
    <source>
        <dbReference type="PROSITE" id="PS51103"/>
    </source>
</evidence>
<keyword evidence="4 11" id="KW-0762">Sugar transport</keyword>
<comment type="subcellular location">
    <subcellularLocation>
        <location evidence="1">Cell membrane</location>
        <topology evidence="1">Multi-pass membrane protein</topology>
    </subcellularLocation>
</comment>
<dbReference type="RefSeq" id="WP_024332272.1">
    <property type="nucleotide sequence ID" value="NZ_JASOXK010000004.1"/>
</dbReference>
<gene>
    <name evidence="11" type="ORF">CYJ19_09800</name>
</gene>
<dbReference type="Pfam" id="PF02378">
    <property type="entry name" value="PTS_EIIC"/>
    <property type="match status" value="1"/>
</dbReference>
<accession>A0A2I1IK54</accession>
<evidence type="ECO:0000256" key="5">
    <source>
        <dbReference type="ARBA" id="ARBA00022683"/>
    </source>
</evidence>
<evidence type="ECO:0000256" key="1">
    <source>
        <dbReference type="ARBA" id="ARBA00004651"/>
    </source>
</evidence>
<evidence type="ECO:0000256" key="7">
    <source>
        <dbReference type="ARBA" id="ARBA00022989"/>
    </source>
</evidence>
<evidence type="ECO:0000256" key="2">
    <source>
        <dbReference type="ARBA" id="ARBA00022448"/>
    </source>
</evidence>
<dbReference type="PROSITE" id="PS51103">
    <property type="entry name" value="PTS_EIIC_TYPE_1"/>
    <property type="match status" value="1"/>
</dbReference>
<protein>
    <submittedName>
        <fullName evidence="11">PTS sugar transporter subunit IIA</fullName>
    </submittedName>
</protein>
<dbReference type="InterPro" id="IPR050429">
    <property type="entry name" value="PTS_Glucose_EIICBA"/>
</dbReference>
<dbReference type="AlphaFoldDB" id="A0A2I1IK54"/>
<evidence type="ECO:0000256" key="3">
    <source>
        <dbReference type="ARBA" id="ARBA00022475"/>
    </source>
</evidence>
<dbReference type="InterPro" id="IPR013013">
    <property type="entry name" value="PTS_EIIC_1"/>
</dbReference>
<dbReference type="GO" id="GO:0009401">
    <property type="term" value="P:phosphoenolpyruvate-dependent sugar phosphotransferase system"/>
    <property type="evidence" value="ECO:0007669"/>
    <property type="project" value="UniProtKB-KW"/>
</dbReference>
<keyword evidence="8 9" id="KW-0472">Membrane</keyword>
<reference evidence="11 12" key="1">
    <citation type="submission" date="2017-12" db="EMBL/GenBank/DDBJ databases">
        <title>Phylogenetic diversity of female urinary microbiome.</title>
        <authorList>
            <person name="Thomas-White K."/>
            <person name="Wolfe A.J."/>
        </authorList>
    </citation>
    <scope>NUCLEOTIDE SEQUENCE [LARGE SCALE GENOMIC DNA]</scope>
    <source>
        <strain evidence="11 12">UMB0402</strain>
    </source>
</reference>
<keyword evidence="2" id="KW-0813">Transport</keyword>
<evidence type="ECO:0000256" key="9">
    <source>
        <dbReference type="SAM" id="Phobius"/>
    </source>
</evidence>
<feature type="transmembrane region" description="Helical" evidence="9">
    <location>
        <begin position="161"/>
        <end position="180"/>
    </location>
</feature>